<dbReference type="InParanoid" id="A0A671E9W6"/>
<reference evidence="1" key="5">
    <citation type="submission" date="2025-09" db="UniProtKB">
        <authorList>
            <consortium name="Ensembl"/>
        </authorList>
    </citation>
    <scope>IDENTIFICATION</scope>
</reference>
<reference evidence="1" key="4">
    <citation type="submission" date="2025-08" db="UniProtKB">
        <authorList>
            <consortium name="Ensembl"/>
        </authorList>
    </citation>
    <scope>IDENTIFICATION</scope>
</reference>
<reference evidence="1 2" key="1">
    <citation type="journal article" date="2015" name="Annu Rev Anim Biosci">
        <title>The Genome 10K Project: a way forward.</title>
        <authorList>
            <person name="Koepfli K.P."/>
            <person name="Paten B."/>
            <person name="O'Brien S.J."/>
            <person name="Koepfli K.P."/>
            <person name="Paten B."/>
            <person name="Antunes A."/>
            <person name="Belov K."/>
            <person name="Bustamante C."/>
            <person name="Castoe T.A."/>
            <person name="Clawson H."/>
            <person name="Crawford A.J."/>
            <person name="Diekhans M."/>
            <person name="Distel D."/>
            <person name="Durbin R."/>
            <person name="Earl D."/>
            <person name="Fujita M.K."/>
            <person name="Gamble T."/>
            <person name="Georges A."/>
            <person name="Gemmell N."/>
            <person name="Gilbert M.T."/>
            <person name="Graves J.M."/>
            <person name="Green R.E."/>
            <person name="Hickey G."/>
            <person name="Jarvis E.D."/>
            <person name="Johnson W."/>
            <person name="Komissarov A."/>
            <person name="Korf I."/>
            <person name="Kuhn R."/>
            <person name="Larkin D.M."/>
            <person name="Lewin H."/>
            <person name="Lopez J.V."/>
            <person name="Ma J."/>
            <person name="Marques-Bonet T."/>
            <person name="Miller W."/>
            <person name="Murphy R."/>
            <person name="Pevzner P."/>
            <person name="Shapiro B."/>
            <person name="Steiner C."/>
            <person name="Tamazian G."/>
            <person name="Venkatesh B."/>
            <person name="Wang J."/>
            <person name="Wayne R."/>
            <person name="Wiley E."/>
            <person name="Yang H."/>
            <person name="Zhang G."/>
            <person name="Haussler D."/>
            <person name="Ryder O."/>
            <person name="O'Brien S.J."/>
        </authorList>
    </citation>
    <scope>NUCLEOTIDE SEQUENCE</scope>
</reference>
<dbReference type="AlphaFoldDB" id="A0A671E9W6"/>
<reference evidence="2" key="3">
    <citation type="submission" date="2018-12" db="EMBL/GenBank/DDBJ databases">
        <title>G10K-VGP greater horseshoe bat female genome, primary haplotype.</title>
        <authorList>
            <person name="Teeling E."/>
            <person name="Myers G."/>
            <person name="Vernes S."/>
            <person name="Pippel M."/>
            <person name="Winkler S."/>
            <person name="Fedrigo O."/>
            <person name="Rhie A."/>
            <person name="Koren S."/>
            <person name="Phillippy A."/>
            <person name="Lewin H."/>
            <person name="Damas J."/>
            <person name="Howe K."/>
            <person name="Mountcastle J."/>
            <person name="Jarvis E.D."/>
        </authorList>
    </citation>
    <scope>NUCLEOTIDE SEQUENCE [LARGE SCALE GENOMIC DNA]</scope>
</reference>
<dbReference type="Proteomes" id="UP000472240">
    <property type="component" value="Chromosome 14"/>
</dbReference>
<reference evidence="1 2" key="2">
    <citation type="journal article" date="2018" name="Annu Rev Anim Biosci">
        <title>Bat Biology, Genomes, and the Bat1K Project: To Generate Chromosome-Level Genomes for All Living Bat Species.</title>
        <authorList>
            <person name="Teeling E.C."/>
            <person name="Vernes S.C."/>
            <person name="Davalos L.M."/>
            <person name="Ray D.A."/>
            <person name="Gilbert M.T.P."/>
            <person name="Myers E."/>
        </authorList>
    </citation>
    <scope>NUCLEOTIDE SEQUENCE</scope>
</reference>
<protein>
    <submittedName>
        <fullName evidence="1">Uncharacterized protein</fullName>
    </submittedName>
</protein>
<organism evidence="1 2">
    <name type="scientific">Rhinolophus ferrumequinum</name>
    <name type="common">Greater horseshoe bat</name>
    <dbReference type="NCBI Taxonomy" id="59479"/>
    <lineage>
        <taxon>Eukaryota</taxon>
        <taxon>Metazoa</taxon>
        <taxon>Chordata</taxon>
        <taxon>Craniata</taxon>
        <taxon>Vertebrata</taxon>
        <taxon>Euteleostomi</taxon>
        <taxon>Mammalia</taxon>
        <taxon>Eutheria</taxon>
        <taxon>Laurasiatheria</taxon>
        <taxon>Chiroptera</taxon>
        <taxon>Yinpterochiroptera</taxon>
        <taxon>Rhinolophoidea</taxon>
        <taxon>Rhinolophidae</taxon>
        <taxon>Rhinolophinae</taxon>
        <taxon>Rhinolophus</taxon>
    </lineage>
</organism>
<proteinExistence type="predicted"/>
<evidence type="ECO:0000313" key="1">
    <source>
        <dbReference type="Ensembl" id="ENSRFEP00010008533.1"/>
    </source>
</evidence>
<accession>A0A671E9W6</accession>
<dbReference type="GeneTree" id="ENSGT00910000147681"/>
<sequence>ILNTKNLGQGQFKRYKVRAAMKTLSGERYSLDQSCVVSIFQIRGTSLFSGCLGLTLLSQFPELGYRSCPFELS</sequence>
<dbReference type="Ensembl" id="ENSRFET00010009377.1">
    <property type="protein sequence ID" value="ENSRFEP00010008533.1"/>
    <property type="gene ID" value="ENSRFEG00010005831.1"/>
</dbReference>
<name>A0A671E9W6_RHIFE</name>
<evidence type="ECO:0000313" key="2">
    <source>
        <dbReference type="Proteomes" id="UP000472240"/>
    </source>
</evidence>
<keyword evidence="2" id="KW-1185">Reference proteome</keyword>